<proteinExistence type="predicted"/>
<dbReference type="AlphaFoldDB" id="A0A0D2GEG0"/>
<sequence length="279" mass="30885">MAQSHLDSVRSMYDERSEHYDENEVHVRQAQDYCRWAGLRSGESVLDLACGTGLVALGAKRQVTEAGHVVGVDISEGMLTVARRKAETAGLDVRFFNHDISDLSAIRDEIMPDGADGFDVITCAAALVLLPDPLWALQNWKALLRPGGGRLVTDVQTKDANVVMNIFSDIASQVHQSVPWNSELFQSQTPLEKLAIDAGLNVQSIFETEAYATTRYLLDDARQLFEQAIGKSMYSNFARADIREEARELFVQRFADMAGSVGSIEEETRFWVIVATNPG</sequence>
<dbReference type="STRING" id="5601.A0A0D2GEG0"/>
<dbReference type="PANTHER" id="PTHR43861:SF1">
    <property type="entry name" value="TRANS-ACONITATE 2-METHYLTRANSFERASE"/>
    <property type="match status" value="1"/>
</dbReference>
<evidence type="ECO:0000259" key="1">
    <source>
        <dbReference type="Pfam" id="PF13847"/>
    </source>
</evidence>
<protein>
    <recommendedName>
        <fullName evidence="1">Methyltransferase domain-containing protein</fullName>
    </recommendedName>
</protein>
<dbReference type="HOGENOM" id="CLU_037990_2_6_1"/>
<dbReference type="CDD" id="cd02440">
    <property type="entry name" value="AdoMet_MTases"/>
    <property type="match status" value="1"/>
</dbReference>
<dbReference type="Proteomes" id="UP000054266">
    <property type="component" value="Unassembled WGS sequence"/>
</dbReference>
<dbReference type="Pfam" id="PF13847">
    <property type="entry name" value="Methyltransf_31"/>
    <property type="match status" value="1"/>
</dbReference>
<evidence type="ECO:0000313" key="3">
    <source>
        <dbReference type="Proteomes" id="UP000054266"/>
    </source>
</evidence>
<dbReference type="PANTHER" id="PTHR43861">
    <property type="entry name" value="TRANS-ACONITATE 2-METHYLTRANSFERASE-RELATED"/>
    <property type="match status" value="1"/>
</dbReference>
<dbReference type="InterPro" id="IPR029063">
    <property type="entry name" value="SAM-dependent_MTases_sf"/>
</dbReference>
<dbReference type="Gene3D" id="3.40.50.150">
    <property type="entry name" value="Vaccinia Virus protein VP39"/>
    <property type="match status" value="1"/>
</dbReference>
<keyword evidence="3" id="KW-1185">Reference proteome</keyword>
<dbReference type="InterPro" id="IPR025714">
    <property type="entry name" value="Methyltranfer_dom"/>
</dbReference>
<feature type="domain" description="Methyltransferase" evidence="1">
    <location>
        <begin position="40"/>
        <end position="165"/>
    </location>
</feature>
<organism evidence="2 3">
    <name type="scientific">Phialophora macrospora</name>
    <dbReference type="NCBI Taxonomy" id="1851006"/>
    <lineage>
        <taxon>Eukaryota</taxon>
        <taxon>Fungi</taxon>
        <taxon>Dikarya</taxon>
        <taxon>Ascomycota</taxon>
        <taxon>Pezizomycotina</taxon>
        <taxon>Eurotiomycetes</taxon>
        <taxon>Chaetothyriomycetidae</taxon>
        <taxon>Chaetothyriales</taxon>
        <taxon>Herpotrichiellaceae</taxon>
        <taxon>Phialophora</taxon>
    </lineage>
</organism>
<reference evidence="2 3" key="1">
    <citation type="submission" date="2015-01" db="EMBL/GenBank/DDBJ databases">
        <title>The Genome Sequence of Capronia semiimmersa CBS27337.</title>
        <authorList>
            <consortium name="The Broad Institute Genomics Platform"/>
            <person name="Cuomo C."/>
            <person name="de Hoog S."/>
            <person name="Gorbushina A."/>
            <person name="Stielow B."/>
            <person name="Teixiera M."/>
            <person name="Abouelleil A."/>
            <person name="Chapman S.B."/>
            <person name="Priest M."/>
            <person name="Young S.K."/>
            <person name="Wortman J."/>
            <person name="Nusbaum C."/>
            <person name="Birren B."/>
        </authorList>
    </citation>
    <scope>NUCLEOTIDE SEQUENCE [LARGE SCALE GENOMIC DNA]</scope>
    <source>
        <strain evidence="2 3">CBS 27337</strain>
    </source>
</reference>
<evidence type="ECO:0000313" key="2">
    <source>
        <dbReference type="EMBL" id="KIW70509.1"/>
    </source>
</evidence>
<dbReference type="EMBL" id="KN846957">
    <property type="protein sequence ID" value="KIW70509.1"/>
    <property type="molecule type" value="Genomic_DNA"/>
</dbReference>
<gene>
    <name evidence="2" type="ORF">PV04_02771</name>
</gene>
<accession>A0A0D2GEG0</accession>
<name>A0A0D2GEG0_9EURO</name>
<dbReference type="SUPFAM" id="SSF53335">
    <property type="entry name" value="S-adenosyl-L-methionine-dependent methyltransferases"/>
    <property type="match status" value="1"/>
</dbReference>